<dbReference type="GeneTree" id="ENSGT00940000156796"/>
<comment type="similarity">
    <text evidence="3">Belongs to the lipoxygenase family.</text>
</comment>
<dbReference type="PRINTS" id="PR00467">
    <property type="entry name" value="MAMLPOXGNASE"/>
</dbReference>
<feature type="binding site" evidence="10">
    <location>
        <position position="396"/>
    </location>
    <ligand>
        <name>Fe cation</name>
        <dbReference type="ChEBI" id="CHEBI:24875"/>
        <note>catalytic</note>
    </ligand>
</feature>
<comment type="caution">
    <text evidence="13">Lacks conserved residue(s) required for the propagation of feature annotation.</text>
</comment>
<evidence type="ECO:0000256" key="7">
    <source>
        <dbReference type="ARBA" id="ARBA00023002"/>
    </source>
</evidence>
<dbReference type="AlphaFoldDB" id="A0A8C2ZF27"/>
<dbReference type="InterPro" id="IPR036392">
    <property type="entry name" value="PLAT/LH2_dom_sf"/>
</dbReference>
<dbReference type="Gene3D" id="3.10.450.60">
    <property type="match status" value="1"/>
</dbReference>
<keyword evidence="6" id="KW-0223">Dioxygenase</keyword>
<protein>
    <submittedName>
        <fullName evidence="16">Uncharacterized protein</fullName>
    </submittedName>
</protein>
<keyword evidence="17" id="KW-1185">Reference proteome</keyword>
<dbReference type="Proteomes" id="UP000694565">
    <property type="component" value="Unplaced"/>
</dbReference>
<keyword evidence="8 10" id="KW-0408">Iron</keyword>
<dbReference type="FunFam" id="1.20.245.10:FF:000001">
    <property type="entry name" value="Arachidonate 5-lipoxygenase a"/>
    <property type="match status" value="1"/>
</dbReference>
<evidence type="ECO:0000256" key="8">
    <source>
        <dbReference type="ARBA" id="ARBA00023004"/>
    </source>
</evidence>
<dbReference type="GO" id="GO:0005506">
    <property type="term" value="F:iron ion binding"/>
    <property type="evidence" value="ECO:0007669"/>
    <property type="project" value="InterPro"/>
</dbReference>
<dbReference type="InterPro" id="IPR001885">
    <property type="entry name" value="LipOase_mml"/>
</dbReference>
<dbReference type="InterPro" id="IPR036226">
    <property type="entry name" value="LipOase_C_sf"/>
</dbReference>
<sequence length="699" mass="80155">SQQDRRGSLDKHRPQNSFKLKCHVCYLQRIGAFTLQFRDLNVFLYHRLAMAEYKLEVTTGERFLSGTNDHVYVTIFGTGGQSERTELDNFGFDHVTGTVRTYTLSTNLSLGKLLLIKVEKSRFCYLPEDEWYLSKIVVTTPEGEAILFPYYRWISRGELVELRGGKGLFQDDHPVLIEHREKELRLKKRLYRYVCMCAVQYVPGAVMVSELPAEIRFSYTRDGNIAKVKLDTYVYIKIIGTFSIFYEIKKYVSEHWKEDDFYGFQFLNGLNPKVIKRCSELPPNFPVTEEMVKPFLEEGSSLQEEVKKGNIFLSDQKKMEGIPPRAYNGKPLHVTAGLCLLYLNPENKLMPIAIQLHQQPSEQNPIFLPSDSETDWLLAKMFIKNVDSMDHEAVQHLMKTHFLAEVYTVAALRSFSGIHPLYKLLIPHFQYTLFINTDGRPTLFGPDGALSIVCSLGYDGLTELMRRALSETTYSSLCLPEDITARGLESIPNFYYRDDGLKLWDIINSFVKAVVEYYYPSDSEVRKDNELQEWISEIFTHGFLGNKASGFPESFHTVEEVIKFITMVIFTVTVQHAAVNNGQFDYYSCVPNISLLLRKPPPTTKGQSSMETILETLPNVGETVNFEAMVCLLSETYSDMVPMGSYPDERFQEPAPKQMIKEFQAELSNFSEAIATRNLLLKIPYSYLDPAHIENSIAI</sequence>
<dbReference type="PROSITE" id="PS50095">
    <property type="entry name" value="PLAT"/>
    <property type="match status" value="1"/>
</dbReference>
<evidence type="ECO:0000256" key="2">
    <source>
        <dbReference type="ARBA" id="ARBA00005189"/>
    </source>
</evidence>
<comment type="pathway">
    <text evidence="2">Lipid metabolism.</text>
</comment>
<evidence type="ECO:0000256" key="10">
    <source>
        <dbReference type="PIRSR" id="PIRSR601885-1"/>
    </source>
</evidence>
<accession>A0A8C2ZF27</accession>
<keyword evidence="4" id="KW-0963">Cytoplasm</keyword>
<dbReference type="Pfam" id="PF00305">
    <property type="entry name" value="Lipoxygenase"/>
    <property type="match status" value="1"/>
</dbReference>
<comment type="subcellular location">
    <subcellularLocation>
        <location evidence="1">Cytoplasm</location>
    </subcellularLocation>
</comment>
<dbReference type="SUPFAM" id="SSF49723">
    <property type="entry name" value="Lipase/lipooxygenase domain (PLAT/LH2 domain)"/>
    <property type="match status" value="1"/>
</dbReference>
<dbReference type="SUPFAM" id="SSF48484">
    <property type="entry name" value="Lipoxigenase"/>
    <property type="match status" value="1"/>
</dbReference>
<evidence type="ECO:0000256" key="1">
    <source>
        <dbReference type="ARBA" id="ARBA00004496"/>
    </source>
</evidence>
<dbReference type="InterPro" id="IPR013819">
    <property type="entry name" value="LipOase_C"/>
</dbReference>
<dbReference type="GO" id="GO:0034440">
    <property type="term" value="P:lipid oxidation"/>
    <property type="evidence" value="ECO:0007669"/>
    <property type="project" value="InterPro"/>
</dbReference>
<feature type="binding site" evidence="11">
    <location>
        <position position="66"/>
    </location>
    <ligand>
        <name>Ca(2+)</name>
        <dbReference type="ChEBI" id="CHEBI:29108"/>
        <label>1</label>
    </ligand>
</feature>
<proteinExistence type="inferred from homology"/>
<keyword evidence="7" id="KW-0560">Oxidoreductase</keyword>
<evidence type="ECO:0000256" key="9">
    <source>
        <dbReference type="ARBA" id="ARBA00023098"/>
    </source>
</evidence>
<comment type="cofactor">
    <cofactor evidence="10">
        <name>Fe cation</name>
        <dbReference type="ChEBI" id="CHEBI:24875"/>
    </cofactor>
    <text evidence="10">Binds 1 Fe cation per subunit.</text>
</comment>
<reference evidence="16" key="2">
    <citation type="submission" date="2025-09" db="UniProtKB">
        <authorList>
            <consortium name="Ensembl"/>
        </authorList>
    </citation>
    <scope>IDENTIFICATION</scope>
</reference>
<reference evidence="16" key="1">
    <citation type="submission" date="2025-08" db="UniProtKB">
        <authorList>
            <consortium name="Ensembl"/>
        </authorList>
    </citation>
    <scope>IDENTIFICATION</scope>
</reference>
<keyword evidence="5 10" id="KW-0479">Metal-binding</keyword>
<feature type="binding site" evidence="10">
    <location>
        <position position="576"/>
    </location>
    <ligand>
        <name>Fe cation</name>
        <dbReference type="ChEBI" id="CHEBI:24875"/>
        <note>catalytic</note>
    </ligand>
</feature>
<evidence type="ECO:0000256" key="3">
    <source>
        <dbReference type="ARBA" id="ARBA00009419"/>
    </source>
</evidence>
<evidence type="ECO:0000259" key="14">
    <source>
        <dbReference type="PROSITE" id="PS50095"/>
    </source>
</evidence>
<keyword evidence="9" id="KW-0443">Lipid metabolism</keyword>
<evidence type="ECO:0000256" key="13">
    <source>
        <dbReference type="PROSITE-ProRule" id="PRU00152"/>
    </source>
</evidence>
<dbReference type="Pfam" id="PF01477">
    <property type="entry name" value="PLAT"/>
    <property type="match status" value="1"/>
</dbReference>
<dbReference type="Gene3D" id="2.60.60.20">
    <property type="entry name" value="PLAT/LH2 domain"/>
    <property type="match status" value="1"/>
</dbReference>
<feature type="binding site" evidence="11">
    <location>
        <position position="88"/>
    </location>
    <ligand>
        <name>Ca(2+)</name>
        <dbReference type="ChEBI" id="CHEBI:29108"/>
        <label>1</label>
    </ligand>
</feature>
<dbReference type="InterPro" id="IPR001024">
    <property type="entry name" value="PLAT/LH2_dom"/>
</dbReference>
<evidence type="ECO:0000256" key="12">
    <source>
        <dbReference type="PIRSR" id="PIRSR601885-3"/>
    </source>
</evidence>
<feature type="binding site" evidence="10">
    <location>
        <position position="401"/>
    </location>
    <ligand>
        <name>Fe cation</name>
        <dbReference type="ChEBI" id="CHEBI:24875"/>
        <note>catalytic</note>
    </ligand>
</feature>
<evidence type="ECO:0000313" key="16">
    <source>
        <dbReference type="Ensembl" id="ENSCLMP00005026477.1"/>
    </source>
</evidence>
<dbReference type="GO" id="GO:0016702">
    <property type="term" value="F:oxidoreductase activity, acting on single donors with incorporation of molecular oxygen, incorporation of two atoms of oxygen"/>
    <property type="evidence" value="ECO:0007669"/>
    <property type="project" value="InterPro"/>
</dbReference>
<feature type="binding site" evidence="11">
    <location>
        <position position="89"/>
    </location>
    <ligand>
        <name>Ca(2+)</name>
        <dbReference type="ChEBI" id="CHEBI:29108"/>
        <label>1</label>
    </ligand>
</feature>
<dbReference type="InterPro" id="IPR020834">
    <property type="entry name" value="LipOase_CS"/>
</dbReference>
<name>A0A8C2ZF27_CYCLU</name>
<organism evidence="16 17">
    <name type="scientific">Cyclopterus lumpus</name>
    <name type="common">Lumpsucker</name>
    <dbReference type="NCBI Taxonomy" id="8103"/>
    <lineage>
        <taxon>Eukaryota</taxon>
        <taxon>Metazoa</taxon>
        <taxon>Chordata</taxon>
        <taxon>Craniata</taxon>
        <taxon>Vertebrata</taxon>
        <taxon>Euteleostomi</taxon>
        <taxon>Actinopterygii</taxon>
        <taxon>Neopterygii</taxon>
        <taxon>Teleostei</taxon>
        <taxon>Neoteleostei</taxon>
        <taxon>Acanthomorphata</taxon>
        <taxon>Eupercaria</taxon>
        <taxon>Perciformes</taxon>
        <taxon>Cottioidei</taxon>
        <taxon>Cottales</taxon>
        <taxon>Cyclopteridae</taxon>
        <taxon>Cyclopterus</taxon>
    </lineage>
</organism>
<dbReference type="PANTHER" id="PTHR11771">
    <property type="entry name" value="LIPOXYGENASE"/>
    <property type="match status" value="1"/>
</dbReference>
<dbReference type="PROSITE" id="PS51393">
    <property type="entry name" value="LIPOXYGENASE_3"/>
    <property type="match status" value="1"/>
</dbReference>
<feature type="binding site" evidence="11">
    <location>
        <position position="129"/>
    </location>
    <ligand>
        <name>Ca(2+)</name>
        <dbReference type="ChEBI" id="CHEBI:29108"/>
        <label>1</label>
    </ligand>
</feature>
<dbReference type="PROSITE" id="PS00081">
    <property type="entry name" value="LIPOXYGENASE_2"/>
    <property type="match status" value="1"/>
</dbReference>
<evidence type="ECO:0000256" key="5">
    <source>
        <dbReference type="ARBA" id="ARBA00022723"/>
    </source>
</evidence>
<dbReference type="InterPro" id="IPR000907">
    <property type="entry name" value="LipOase"/>
</dbReference>
<feature type="domain" description="Lipoxygenase" evidence="15">
    <location>
        <begin position="255"/>
        <end position="699"/>
    </location>
</feature>
<feature type="binding site" evidence="10">
    <location>
        <position position="699"/>
    </location>
    <ligand>
        <name>Fe cation</name>
        <dbReference type="ChEBI" id="CHEBI:24875"/>
        <note>catalytic</note>
    </ligand>
</feature>
<evidence type="ECO:0000256" key="6">
    <source>
        <dbReference type="ARBA" id="ARBA00022964"/>
    </source>
</evidence>
<dbReference type="SMART" id="SM00308">
    <property type="entry name" value="LH2"/>
    <property type="match status" value="1"/>
</dbReference>
<evidence type="ECO:0000313" key="17">
    <source>
        <dbReference type="Proteomes" id="UP000694565"/>
    </source>
</evidence>
<dbReference type="Gene3D" id="1.20.245.10">
    <property type="entry name" value="Lipoxygenase-1, Domain 5"/>
    <property type="match status" value="1"/>
</dbReference>
<evidence type="ECO:0000256" key="4">
    <source>
        <dbReference type="ARBA" id="ARBA00022490"/>
    </source>
</evidence>
<evidence type="ECO:0000259" key="15">
    <source>
        <dbReference type="PROSITE" id="PS51393"/>
    </source>
</evidence>
<dbReference type="Ensembl" id="ENSCLMT00005027638.1">
    <property type="protein sequence ID" value="ENSCLMP00005026477.1"/>
    <property type="gene ID" value="ENSCLMG00005012731.1"/>
</dbReference>
<keyword evidence="11" id="KW-0106">Calcium</keyword>
<dbReference type="GO" id="GO:0005737">
    <property type="term" value="C:cytoplasm"/>
    <property type="evidence" value="ECO:0007669"/>
    <property type="project" value="UniProtKB-SubCell"/>
</dbReference>
<evidence type="ECO:0000256" key="11">
    <source>
        <dbReference type="PIRSR" id="PIRSR601885-2"/>
    </source>
</evidence>
<dbReference type="PRINTS" id="PR00087">
    <property type="entry name" value="LIPOXYGENASE"/>
</dbReference>
<feature type="domain" description="PLAT" evidence="14">
    <location>
        <begin position="51"/>
        <end position="168"/>
    </location>
</feature>
<feature type="site" description="Essential for stabilizing binding to COTL1" evidence="12">
    <location>
        <position position="153"/>
    </location>
</feature>